<feature type="transmembrane region" description="Helical" evidence="1">
    <location>
        <begin position="29"/>
        <end position="50"/>
    </location>
</feature>
<dbReference type="AlphaFoldDB" id="A0AAN9QQV9"/>
<comment type="caution">
    <text evidence="2">The sequence shown here is derived from an EMBL/GenBank/DDBJ whole genome shotgun (WGS) entry which is preliminary data.</text>
</comment>
<dbReference type="EMBL" id="JAYMYQ010000003">
    <property type="protein sequence ID" value="KAK7344704.1"/>
    <property type="molecule type" value="Genomic_DNA"/>
</dbReference>
<protein>
    <submittedName>
        <fullName evidence="2">Uncharacterized protein</fullName>
    </submittedName>
</protein>
<sequence>MSACSHDRLVRVTIEKACSRTSIQHFRFMALWFFPLAFIGLYREFTLAWLCRLTNIIEIGNNLFPYEPESEERSGEQILVEGAFLKELLKKGEKGRSFVGRAKADQGGNLLENWLRAPLKEIGLKKLIPPPEERTLFRIPF</sequence>
<evidence type="ECO:0000313" key="3">
    <source>
        <dbReference type="Proteomes" id="UP001367508"/>
    </source>
</evidence>
<keyword evidence="1" id="KW-0812">Transmembrane</keyword>
<name>A0AAN9QQV9_CANGL</name>
<reference evidence="2 3" key="1">
    <citation type="submission" date="2024-01" db="EMBL/GenBank/DDBJ databases">
        <title>The genomes of 5 underutilized Papilionoideae crops provide insights into root nodulation and disease resistanc.</title>
        <authorList>
            <person name="Jiang F."/>
        </authorList>
    </citation>
    <scope>NUCLEOTIDE SEQUENCE [LARGE SCALE GENOMIC DNA]</scope>
    <source>
        <strain evidence="2">LVBAO_FW01</strain>
        <tissue evidence="2">Leaves</tissue>
    </source>
</reference>
<keyword evidence="1" id="KW-0472">Membrane</keyword>
<keyword evidence="1" id="KW-1133">Transmembrane helix</keyword>
<gene>
    <name evidence="2" type="ORF">VNO77_14646</name>
</gene>
<dbReference type="Proteomes" id="UP001367508">
    <property type="component" value="Unassembled WGS sequence"/>
</dbReference>
<accession>A0AAN9QQV9</accession>
<evidence type="ECO:0000313" key="2">
    <source>
        <dbReference type="EMBL" id="KAK7344704.1"/>
    </source>
</evidence>
<keyword evidence="3" id="KW-1185">Reference proteome</keyword>
<organism evidence="2 3">
    <name type="scientific">Canavalia gladiata</name>
    <name type="common">Sword bean</name>
    <name type="synonym">Dolichos gladiatus</name>
    <dbReference type="NCBI Taxonomy" id="3824"/>
    <lineage>
        <taxon>Eukaryota</taxon>
        <taxon>Viridiplantae</taxon>
        <taxon>Streptophyta</taxon>
        <taxon>Embryophyta</taxon>
        <taxon>Tracheophyta</taxon>
        <taxon>Spermatophyta</taxon>
        <taxon>Magnoliopsida</taxon>
        <taxon>eudicotyledons</taxon>
        <taxon>Gunneridae</taxon>
        <taxon>Pentapetalae</taxon>
        <taxon>rosids</taxon>
        <taxon>fabids</taxon>
        <taxon>Fabales</taxon>
        <taxon>Fabaceae</taxon>
        <taxon>Papilionoideae</taxon>
        <taxon>50 kb inversion clade</taxon>
        <taxon>NPAAA clade</taxon>
        <taxon>indigoferoid/millettioid clade</taxon>
        <taxon>Phaseoleae</taxon>
        <taxon>Canavalia</taxon>
    </lineage>
</organism>
<evidence type="ECO:0000256" key="1">
    <source>
        <dbReference type="SAM" id="Phobius"/>
    </source>
</evidence>
<proteinExistence type="predicted"/>